<evidence type="ECO:0000313" key="3">
    <source>
        <dbReference type="Proteomes" id="UP000285972"/>
    </source>
</evidence>
<proteinExistence type="predicted"/>
<protein>
    <submittedName>
        <fullName evidence="2">Uncharacterized protein</fullName>
    </submittedName>
</protein>
<organism evidence="2 3">
    <name type="scientific">Brenneria goodwinii</name>
    <dbReference type="NCBI Taxonomy" id="1109412"/>
    <lineage>
        <taxon>Bacteria</taxon>
        <taxon>Pseudomonadati</taxon>
        <taxon>Pseudomonadota</taxon>
        <taxon>Gammaproteobacteria</taxon>
        <taxon>Enterobacterales</taxon>
        <taxon>Pectobacteriaceae</taxon>
        <taxon>Brenneria</taxon>
    </lineage>
</organism>
<dbReference type="EMBL" id="MJLX01000039">
    <property type="protein sequence ID" value="RLM21613.1"/>
    <property type="molecule type" value="Genomic_DNA"/>
</dbReference>
<dbReference type="KEGG" id="bgj:AWC36_13520"/>
<dbReference type="AlphaFoldDB" id="A0AAE8EQ37"/>
<feature type="transmembrane region" description="Helical" evidence="1">
    <location>
        <begin position="57"/>
        <end position="76"/>
    </location>
</feature>
<keyword evidence="1" id="KW-0472">Membrane</keyword>
<evidence type="ECO:0000256" key="1">
    <source>
        <dbReference type="SAM" id="Phobius"/>
    </source>
</evidence>
<keyword evidence="1" id="KW-0812">Transmembrane</keyword>
<dbReference type="Proteomes" id="UP000285972">
    <property type="component" value="Unassembled WGS sequence"/>
</dbReference>
<comment type="caution">
    <text evidence="2">The sequence shown here is derived from an EMBL/GenBank/DDBJ whole genome shotgun (WGS) entry which is preliminary data.</text>
</comment>
<reference evidence="2 3" key="1">
    <citation type="submission" date="2016-09" db="EMBL/GenBank/DDBJ databases">
        <authorList>
            <person name="Doonan J."/>
            <person name="Pachebat J.A."/>
            <person name="Golyshin P.N."/>
            <person name="Denman S."/>
            <person name="Mcdonald J.E."/>
        </authorList>
    </citation>
    <scope>NUCLEOTIDE SEQUENCE [LARGE SCALE GENOMIC DNA]</scope>
    <source>
        <strain evidence="2 3">FRB141</strain>
    </source>
</reference>
<gene>
    <name evidence="2" type="ORF">BIY26_14375</name>
</gene>
<sequence>MKFFYFPINNIHIMFIYLLVFIMRNIINCPLRMYQQIPILARLPRPERKVRRSDLKGFWLVVVMLCLLFVFLPLQIR</sequence>
<feature type="transmembrane region" description="Helical" evidence="1">
    <location>
        <begin position="6"/>
        <end position="27"/>
    </location>
</feature>
<accession>A0AAE8EQ37</accession>
<evidence type="ECO:0000313" key="2">
    <source>
        <dbReference type="EMBL" id="RLM21613.1"/>
    </source>
</evidence>
<keyword evidence="1" id="KW-1133">Transmembrane helix</keyword>
<name>A0AAE8EQ37_9GAMM</name>